<protein>
    <recommendedName>
        <fullName evidence="3">PIN domain-containing protein</fullName>
    </recommendedName>
</protein>
<evidence type="ECO:0008006" key="3">
    <source>
        <dbReference type="Google" id="ProtNLM"/>
    </source>
</evidence>
<accession>A0A7T4PJJ5</accession>
<evidence type="ECO:0000313" key="1">
    <source>
        <dbReference type="EMBL" id="QQC91402.1"/>
    </source>
</evidence>
<proteinExistence type="predicted"/>
<dbReference type="RefSeq" id="WP_198503639.1">
    <property type="nucleotide sequence ID" value="NZ_CP065959.1"/>
</dbReference>
<evidence type="ECO:0000313" key="2">
    <source>
        <dbReference type="Proteomes" id="UP000596130"/>
    </source>
</evidence>
<dbReference type="EMBL" id="CP065959">
    <property type="protein sequence ID" value="QQC91402.1"/>
    <property type="molecule type" value="Genomic_DNA"/>
</dbReference>
<organism evidence="1 2">
    <name type="scientific">Streptomyces alfalfae</name>
    <dbReference type="NCBI Taxonomy" id="1642299"/>
    <lineage>
        <taxon>Bacteria</taxon>
        <taxon>Bacillati</taxon>
        <taxon>Actinomycetota</taxon>
        <taxon>Actinomycetes</taxon>
        <taxon>Kitasatosporales</taxon>
        <taxon>Streptomycetaceae</taxon>
        <taxon>Streptomyces</taxon>
    </lineage>
</organism>
<name>A0A7T4PJJ5_9ACTN</name>
<gene>
    <name evidence="1" type="ORF">I8755_25585</name>
</gene>
<reference evidence="1 2" key="1">
    <citation type="submission" date="2020-12" db="EMBL/GenBank/DDBJ databases">
        <title>Identification and biosynthesis of polyene macrolides produced by Streptomyces alfalfae Men-myco-93-63.</title>
        <authorList>
            <person name="Liu D."/>
            <person name="Li Y."/>
            <person name="Liu L."/>
            <person name="Han X."/>
            <person name="Shen F."/>
        </authorList>
    </citation>
    <scope>NUCLEOTIDE SEQUENCE [LARGE SCALE GENOMIC DNA]</scope>
    <source>
        <strain evidence="1 2">Men-myco-93-63</strain>
    </source>
</reference>
<dbReference type="AlphaFoldDB" id="A0A7T4PJJ5"/>
<sequence>MRGLYGSSLVVTYAVAREIRAMANIRGAMRTHENRKRCESADTIVEMLNAGSISEHPLRNSDETLEMIDRVLRQLDAFEERQNSTFGRSDDSVRSSQKHTGEAHSIVSAMLTVGYGKSTVLLTNDNGAMRVAEQNNIAWKHTGQLLAELGCEDPSLRPDELLAEFNYMTSSFATVPSEVRPKGTEFFTCRRTGSTCSLCDVQS</sequence>
<dbReference type="Proteomes" id="UP000596130">
    <property type="component" value="Chromosome"/>
</dbReference>